<protein>
    <recommendedName>
        <fullName evidence="5 6">RuBisCO accumulation factor 1</fullName>
    </recommendedName>
</protein>
<dbReference type="Pfam" id="PF18579">
    <property type="entry name" value="Raf1_HTH"/>
    <property type="match status" value="1"/>
</dbReference>
<dbReference type="EMBL" id="JAMPKK010000015">
    <property type="protein sequence ID" value="MEP0864608.1"/>
    <property type="molecule type" value="Genomic_DNA"/>
</dbReference>
<gene>
    <name evidence="6" type="primary">raf1</name>
    <name evidence="11" type="ORF">NDI37_09015</name>
</gene>
<keyword evidence="1 6" id="KW-0963">Cytoplasm</keyword>
<keyword evidence="3 6" id="KW-0143">Chaperone</keyword>
<dbReference type="HAMAP" id="MF_00856">
    <property type="entry name" value="Raf1"/>
    <property type="match status" value="1"/>
</dbReference>
<evidence type="ECO:0000256" key="2">
    <source>
        <dbReference type="ARBA" id="ARBA00022531"/>
    </source>
</evidence>
<keyword evidence="2 6" id="KW-0602">Photosynthesis</keyword>
<evidence type="ECO:0000256" key="3">
    <source>
        <dbReference type="ARBA" id="ARBA00023186"/>
    </source>
</evidence>
<feature type="region of interest" description="N-terminal alpha-helix" evidence="6">
    <location>
        <begin position="20"/>
        <end position="201"/>
    </location>
</feature>
<feature type="domain" description="Rubisco accumulation factor 1 helix turn helix" evidence="10">
    <location>
        <begin position="23"/>
        <end position="82"/>
    </location>
</feature>
<evidence type="ECO:0000259" key="9">
    <source>
        <dbReference type="Pfam" id="PF18578"/>
    </source>
</evidence>
<dbReference type="InterPro" id="IPR041358">
    <property type="entry name" value="Raf1_N"/>
</dbReference>
<sequence>MTETSCSDTPDRNPQPEQAKENSEDLLLSLRRKEGSWVEWGQACATLQKAGYTPQAIFEATGFEPIQQNQVIVGSQVYTSLVNGEASQEARSHYFRKGSDILYELRILTQLERVATAEFILSRNLDADVAREVAKDVKELSRMRTLPQGFSNHPGDAVAYQYWRRAKQQTDLAERSRFIARGLMFAHSQSARQQIEQLLTEVVGTSKRKAPILPVYRQDEDEQQPRIIPVAGVLPLKSADLQNVPLVEPIKPFELVEISWNGSWVSLPGWQVVLKAQEPVVILCDSSYLPNQLSSTSEPILLLIDRAKQEWDADSYFLFEESGELQFQWFPDAPSFPLLGQVILVLRPKKILDEEMSKDQWELED</sequence>
<dbReference type="RefSeq" id="WP_190421588.1">
    <property type="nucleotide sequence ID" value="NZ_JAMPKK010000015.1"/>
</dbReference>
<comment type="similarity">
    <text evidence="6">Belongs to the RAF family.</text>
</comment>
<dbReference type="InterPro" id="IPR040781">
    <property type="entry name" value="Raf1_HTH"/>
</dbReference>
<dbReference type="Proteomes" id="UP001442494">
    <property type="component" value="Unassembled WGS sequence"/>
</dbReference>
<dbReference type="PANTHER" id="PTHR35299:SF6">
    <property type="entry name" value="RUBISCO ACCUMULATION FACTOR 1"/>
    <property type="match status" value="1"/>
</dbReference>
<evidence type="ECO:0000313" key="12">
    <source>
        <dbReference type="Proteomes" id="UP001442494"/>
    </source>
</evidence>
<name>A0ABV0JMG0_9CYAN</name>
<evidence type="ECO:0000313" key="11">
    <source>
        <dbReference type="EMBL" id="MEP0864608.1"/>
    </source>
</evidence>
<dbReference type="Pfam" id="PF18087">
    <property type="entry name" value="RuBisCo_chap_C"/>
    <property type="match status" value="1"/>
</dbReference>
<comment type="caution">
    <text evidence="11">The sequence shown here is derived from an EMBL/GenBank/DDBJ whole genome shotgun (WGS) entry which is preliminary data.</text>
</comment>
<evidence type="ECO:0000259" key="10">
    <source>
        <dbReference type="Pfam" id="PF18579"/>
    </source>
</evidence>
<evidence type="ECO:0000256" key="7">
    <source>
        <dbReference type="SAM" id="MobiDB-lite"/>
    </source>
</evidence>
<feature type="region of interest" description="C-terminal beta-sheet" evidence="6">
    <location>
        <begin position="225"/>
        <end position="351"/>
    </location>
</feature>
<comment type="subcellular location">
    <subcellularLocation>
        <location evidence="6">Cytoplasm</location>
    </subcellularLocation>
</comment>
<keyword evidence="4 6" id="KW-0120">Carbon dioxide fixation</keyword>
<evidence type="ECO:0000259" key="8">
    <source>
        <dbReference type="Pfam" id="PF18087"/>
    </source>
</evidence>
<organism evidence="11 12">
    <name type="scientific">Funiculus sociatus GB2-A5</name>
    <dbReference type="NCBI Taxonomy" id="2933946"/>
    <lineage>
        <taxon>Bacteria</taxon>
        <taxon>Bacillati</taxon>
        <taxon>Cyanobacteriota</taxon>
        <taxon>Cyanophyceae</taxon>
        <taxon>Coleofasciculales</taxon>
        <taxon>Coleofasciculaceae</taxon>
        <taxon>Funiculus</taxon>
    </lineage>
</organism>
<keyword evidence="12" id="KW-1185">Reference proteome</keyword>
<dbReference type="Pfam" id="PF18578">
    <property type="entry name" value="Raf1_N"/>
    <property type="match status" value="1"/>
</dbReference>
<accession>A0ABV0JMG0</accession>
<dbReference type="InterPro" id="IPR040858">
    <property type="entry name" value="Raf1_C"/>
</dbReference>
<dbReference type="InterPro" id="IPR037494">
    <property type="entry name" value="RAF1"/>
</dbReference>
<dbReference type="PANTHER" id="PTHR35299">
    <property type="entry name" value="RUBISCO ACCUMULATION FACTOR 1"/>
    <property type="match status" value="1"/>
</dbReference>
<comment type="function">
    <text evidence="6">A major RuBisCO chaperone. Acts after GroEL-GroES chaperonin to fold and/or assemble the large subunit of RuBisCO (ccbL, rbcL). Cooperates with RbcX in RbcL folding, plays the major role in assembly of dimers into RbcL(8)-Raf1(8) intermediate complexes. RbcS replaces Raf1, leading to holoenzyme formation.</text>
</comment>
<feature type="region of interest" description="Disordered" evidence="7">
    <location>
        <begin position="1"/>
        <end position="24"/>
    </location>
</feature>
<evidence type="ECO:0000256" key="6">
    <source>
        <dbReference type="HAMAP-Rule" id="MF_00856"/>
    </source>
</evidence>
<feature type="domain" description="Rubisco accumulation factor 1 alpha-helical" evidence="9">
    <location>
        <begin position="95"/>
        <end position="199"/>
    </location>
</feature>
<dbReference type="InterPro" id="IPR046382">
    <property type="entry name" value="Raf1_cyn"/>
</dbReference>
<evidence type="ECO:0000256" key="5">
    <source>
        <dbReference type="ARBA" id="ARBA00023859"/>
    </source>
</evidence>
<comment type="subunit">
    <text evidence="6">Homodimer. Forms an RbcL(8)-Raf1(8) complex. Forms complexes of many stoichiometries with RbcL with and without RbcS. RbcX and Raf1 can bind simultaneously to RbcL.</text>
</comment>
<evidence type="ECO:0000256" key="4">
    <source>
        <dbReference type="ARBA" id="ARBA00023300"/>
    </source>
</evidence>
<proteinExistence type="inferred from homology"/>
<comment type="domain">
    <text evidence="6">Has 3 domains, the N-terminal alpha-helical domain, an extended flexible linker and the C-terminal beta-sheet domain. The 2 C-terminal beta-sheet domains are swapped and pack against each other to form the dimer interface.</text>
</comment>
<feature type="domain" description="Rubisco accumulation factor 1 C-terminal" evidence="8">
    <location>
        <begin position="213"/>
        <end position="350"/>
    </location>
</feature>
<reference evidence="11 12" key="1">
    <citation type="submission" date="2022-04" db="EMBL/GenBank/DDBJ databases">
        <title>Positive selection, recombination, and allopatry shape intraspecific diversity of widespread and dominant cyanobacteria.</title>
        <authorList>
            <person name="Wei J."/>
            <person name="Shu W."/>
            <person name="Hu C."/>
        </authorList>
    </citation>
    <scope>NUCLEOTIDE SEQUENCE [LARGE SCALE GENOMIC DNA]</scope>
    <source>
        <strain evidence="11 12">GB2-A5</strain>
    </source>
</reference>
<evidence type="ECO:0000256" key="1">
    <source>
        <dbReference type="ARBA" id="ARBA00022490"/>
    </source>
</evidence>